<accession>A0A7S7NUK2</accession>
<dbReference type="Proteomes" id="UP000593892">
    <property type="component" value="Chromosome"/>
</dbReference>
<dbReference type="Gene3D" id="2.60.40.10">
    <property type="entry name" value="Immunoglobulins"/>
    <property type="match status" value="1"/>
</dbReference>
<reference evidence="2 3" key="1">
    <citation type="submission" date="2020-10" db="EMBL/GenBank/DDBJ databases">
        <title>Complete genome sequence of Paludibaculum fermentans P105T, a facultatively anaerobic acidobacterium capable of dissimilatory Fe(III) reduction.</title>
        <authorList>
            <person name="Dedysh S.N."/>
            <person name="Beletsky A.V."/>
            <person name="Kulichevskaya I.S."/>
            <person name="Mardanov A.V."/>
            <person name="Ravin N.V."/>
        </authorList>
    </citation>
    <scope>NUCLEOTIDE SEQUENCE [LARGE SCALE GENOMIC DNA]</scope>
    <source>
        <strain evidence="2 3">P105</strain>
    </source>
</reference>
<keyword evidence="3" id="KW-1185">Reference proteome</keyword>
<dbReference type="InterPro" id="IPR050583">
    <property type="entry name" value="Mycobacterial_A85_antigen"/>
</dbReference>
<dbReference type="InterPro" id="IPR029058">
    <property type="entry name" value="AB_hydrolase_fold"/>
</dbReference>
<dbReference type="RefSeq" id="WP_194451719.1">
    <property type="nucleotide sequence ID" value="NZ_CP063849.1"/>
</dbReference>
<evidence type="ECO:0000313" key="3">
    <source>
        <dbReference type="Proteomes" id="UP000593892"/>
    </source>
</evidence>
<dbReference type="SUPFAM" id="SSF81296">
    <property type="entry name" value="E set domains"/>
    <property type="match status" value="1"/>
</dbReference>
<dbReference type="InterPro" id="IPR013783">
    <property type="entry name" value="Ig-like_fold"/>
</dbReference>
<dbReference type="PANTHER" id="PTHR48098">
    <property type="entry name" value="ENTEROCHELIN ESTERASE-RELATED"/>
    <property type="match status" value="1"/>
</dbReference>
<dbReference type="InterPro" id="IPR014756">
    <property type="entry name" value="Ig_E-set"/>
</dbReference>
<dbReference type="AlphaFoldDB" id="A0A7S7NUK2"/>
<evidence type="ECO:0000256" key="1">
    <source>
        <dbReference type="SAM" id="SignalP"/>
    </source>
</evidence>
<dbReference type="EMBL" id="CP063849">
    <property type="protein sequence ID" value="QOY90057.1"/>
    <property type="molecule type" value="Genomic_DNA"/>
</dbReference>
<dbReference type="Gene3D" id="3.40.50.1820">
    <property type="entry name" value="alpha/beta hydrolase"/>
    <property type="match status" value="1"/>
</dbReference>
<dbReference type="Pfam" id="PF00756">
    <property type="entry name" value="Esterase"/>
    <property type="match status" value="1"/>
</dbReference>
<dbReference type="CDD" id="cd02858">
    <property type="entry name" value="E_set_Esterase_N"/>
    <property type="match status" value="1"/>
</dbReference>
<keyword evidence="1" id="KW-0732">Signal</keyword>
<proteinExistence type="predicted"/>
<feature type="signal peptide" evidence="1">
    <location>
        <begin position="1"/>
        <end position="19"/>
    </location>
</feature>
<dbReference type="PANTHER" id="PTHR48098:SF1">
    <property type="entry name" value="DIACYLGLYCEROL ACYLTRANSFERASE_MYCOLYLTRANSFERASE AG85A"/>
    <property type="match status" value="1"/>
</dbReference>
<dbReference type="GO" id="GO:0016747">
    <property type="term" value="F:acyltransferase activity, transferring groups other than amino-acyl groups"/>
    <property type="evidence" value="ECO:0007669"/>
    <property type="project" value="TreeGrafter"/>
</dbReference>
<dbReference type="SUPFAM" id="SSF53474">
    <property type="entry name" value="alpha/beta-Hydrolases"/>
    <property type="match status" value="1"/>
</dbReference>
<sequence>MRLTALASLVLAFAGTCLAQDSGTFKPATSNVLDAQYPRVDNDSRVEIRFKAPDAAKVRVNFWSGPKADMEKQADGFWTFTTPPLAPGLHYYTVIVDGAEVSDPGSTAYFGGSKWASAVEVPEAGATYYLPQDVPHGQVREIWYNSKVTGTWRHALVYTPPGYDAQIKERYPVLYLQHGGGEDESGWTRQGRANFILDNLIAARKAKPMLVVMANGYARRAGQTVPDLRGKGFGSPEMRKVMQDMMTAFEDDVTQALIPYIDSNFRTLTTREHRAMAGLSMGGMQTFHVTFNHLDLFTYIGGFSGAANAFAAGSDKLDTKTAFNGAMADPAAFAKRVHLLWFGVGTTEPERMRQGIQKLHASLEEAKIQHVYYESPGTDHEWQTWRRDLQDFAPRLFQAAAQKSIAAAQKK</sequence>
<dbReference type="KEGG" id="pfer:IRI77_08915"/>
<feature type="chain" id="PRO_5032689099" evidence="1">
    <location>
        <begin position="20"/>
        <end position="411"/>
    </location>
</feature>
<dbReference type="InterPro" id="IPR000801">
    <property type="entry name" value="Esterase-like"/>
</dbReference>
<evidence type="ECO:0000313" key="2">
    <source>
        <dbReference type="EMBL" id="QOY90057.1"/>
    </source>
</evidence>
<gene>
    <name evidence="2" type="ORF">IRI77_08915</name>
</gene>
<name>A0A7S7NUK2_PALFE</name>
<protein>
    <submittedName>
        <fullName evidence="2">Esterase</fullName>
    </submittedName>
</protein>
<organism evidence="2 3">
    <name type="scientific">Paludibaculum fermentans</name>
    <dbReference type="NCBI Taxonomy" id="1473598"/>
    <lineage>
        <taxon>Bacteria</taxon>
        <taxon>Pseudomonadati</taxon>
        <taxon>Acidobacteriota</taxon>
        <taxon>Terriglobia</taxon>
        <taxon>Bryobacterales</taxon>
        <taxon>Bryobacteraceae</taxon>
        <taxon>Paludibaculum</taxon>
    </lineage>
</organism>